<feature type="region of interest" description="Disordered" evidence="5">
    <location>
        <begin position="199"/>
        <end position="219"/>
    </location>
</feature>
<dbReference type="RefSeq" id="XP_002508901.1">
    <property type="nucleotide sequence ID" value="XM_002508855.1"/>
</dbReference>
<dbReference type="Pfam" id="PF13640">
    <property type="entry name" value="2OG-FeII_Oxy_3"/>
    <property type="match status" value="1"/>
</dbReference>
<keyword evidence="8" id="KW-1185">Reference proteome</keyword>
<accession>C1FHU0</accession>
<dbReference type="GeneID" id="8246899"/>
<dbReference type="GO" id="GO:0008198">
    <property type="term" value="F:ferrous iron binding"/>
    <property type="evidence" value="ECO:0007669"/>
    <property type="project" value="TreeGrafter"/>
</dbReference>
<dbReference type="InterPro" id="IPR044862">
    <property type="entry name" value="Pro_4_hyd_alph_FE2OG_OXY"/>
</dbReference>
<reference evidence="7 8" key="1">
    <citation type="journal article" date="2009" name="Science">
        <title>Green evolution and dynamic adaptations revealed by genomes of the marine picoeukaryotes Micromonas.</title>
        <authorList>
            <person name="Worden A.Z."/>
            <person name="Lee J.H."/>
            <person name="Mock T."/>
            <person name="Rouze P."/>
            <person name="Simmons M.P."/>
            <person name="Aerts A.L."/>
            <person name="Allen A.E."/>
            <person name="Cuvelier M.L."/>
            <person name="Derelle E."/>
            <person name="Everett M.V."/>
            <person name="Foulon E."/>
            <person name="Grimwood J."/>
            <person name="Gundlach H."/>
            <person name="Henrissat B."/>
            <person name="Napoli C."/>
            <person name="McDonald S.M."/>
            <person name="Parker M.S."/>
            <person name="Rombauts S."/>
            <person name="Salamov A."/>
            <person name="Von Dassow P."/>
            <person name="Badger J.H."/>
            <person name="Coutinho P.M."/>
            <person name="Demir E."/>
            <person name="Dubchak I."/>
            <person name="Gentemann C."/>
            <person name="Eikrem W."/>
            <person name="Gready J.E."/>
            <person name="John U."/>
            <person name="Lanier W."/>
            <person name="Lindquist E.A."/>
            <person name="Lucas S."/>
            <person name="Mayer K.F."/>
            <person name="Moreau H."/>
            <person name="Not F."/>
            <person name="Otillar R."/>
            <person name="Panaud O."/>
            <person name="Pangilinan J."/>
            <person name="Paulsen I."/>
            <person name="Piegu B."/>
            <person name="Poliakov A."/>
            <person name="Robbens S."/>
            <person name="Schmutz J."/>
            <person name="Toulza E."/>
            <person name="Wyss T."/>
            <person name="Zelensky A."/>
            <person name="Zhou K."/>
            <person name="Armbrust E.V."/>
            <person name="Bhattacharya D."/>
            <person name="Goodenough U.W."/>
            <person name="Van de Peer Y."/>
            <person name="Grigoriev I.V."/>
        </authorList>
    </citation>
    <scope>NUCLEOTIDE SEQUENCE [LARGE SCALE GENOMIC DNA]</scope>
    <source>
        <strain evidence="8">RCC299 / NOUM17</strain>
    </source>
</reference>
<keyword evidence="3" id="KW-0223">Dioxygenase</keyword>
<dbReference type="InParanoid" id="C1FHU0"/>
<dbReference type="Proteomes" id="UP000002009">
    <property type="component" value="Chromosome 10"/>
</dbReference>
<protein>
    <recommendedName>
        <fullName evidence="6">Prolyl 4-hydroxylase alpha subunit domain-containing protein</fullName>
    </recommendedName>
</protein>
<evidence type="ECO:0000256" key="5">
    <source>
        <dbReference type="SAM" id="MobiDB-lite"/>
    </source>
</evidence>
<dbReference type="OMA" id="CHYDNPG"/>
<dbReference type="eggNOG" id="ENOG502S53X">
    <property type="taxonomic scope" value="Eukaryota"/>
</dbReference>
<organism evidence="7 8">
    <name type="scientific">Micromonas commoda (strain RCC299 / NOUM17 / CCMP2709)</name>
    <name type="common">Picoplanktonic green alga</name>
    <dbReference type="NCBI Taxonomy" id="296587"/>
    <lineage>
        <taxon>Eukaryota</taxon>
        <taxon>Viridiplantae</taxon>
        <taxon>Chlorophyta</taxon>
        <taxon>Mamiellophyceae</taxon>
        <taxon>Mamiellales</taxon>
        <taxon>Mamiellaceae</taxon>
        <taxon>Micromonas</taxon>
    </lineage>
</organism>
<dbReference type="SMART" id="SM00702">
    <property type="entry name" value="P4Hc"/>
    <property type="match status" value="1"/>
</dbReference>
<keyword evidence="2" id="KW-0847">Vitamin C</keyword>
<dbReference type="KEGG" id="mis:MICPUN_62197"/>
<dbReference type="InterPro" id="IPR006620">
    <property type="entry name" value="Pro_4_hyd_alph"/>
</dbReference>
<keyword evidence="4" id="KW-0560">Oxidoreductase</keyword>
<dbReference type="AlphaFoldDB" id="C1FHU0"/>
<dbReference type="GO" id="GO:0031418">
    <property type="term" value="F:L-ascorbic acid binding"/>
    <property type="evidence" value="ECO:0007669"/>
    <property type="project" value="UniProtKB-KW"/>
</dbReference>
<proteinExistence type="predicted"/>
<name>C1FHU0_MICCC</name>
<evidence type="ECO:0000256" key="2">
    <source>
        <dbReference type="ARBA" id="ARBA00022896"/>
    </source>
</evidence>
<dbReference type="PANTHER" id="PTHR12907:SF26">
    <property type="entry name" value="HIF PROLYL HYDROXYLASE, ISOFORM C"/>
    <property type="match status" value="1"/>
</dbReference>
<evidence type="ECO:0000256" key="4">
    <source>
        <dbReference type="ARBA" id="ARBA00023002"/>
    </source>
</evidence>
<evidence type="ECO:0000256" key="1">
    <source>
        <dbReference type="ARBA" id="ARBA00001961"/>
    </source>
</evidence>
<sequence>MADGRQMPIADWSIPSRVRFSQKSLAQKIRCPAEKRRRVSQVIRVPRARLEATAATVPMEEFTGPYPRPFSRDFEAWSRAVTPARIAELRRDGFTVVDDFLGGGGAEGGADGDDVSSSSGNGDAWALALREEIEWLSAKDGVMRPNRTHFANPKGERFLFAKPGIVEADMHDDAVAAVVPELRAFFEAAATRFADAFDPKTKEDASVPQREGGGGAKPDFTYSYALSRGDGARTVKVQRNDGTGGCFPAHYDNPGPPSKRALTCILYLNPHWQTGDGGELDLVPFCATPTRVAPRLGRLVAFLSDRILHRVAPAHKTRHCLTVWVDGPDVNAPKECGLSLPPSAMADVPGTARALRASASQRVISRWCYPDEYESSLRECMRDAEGGTQMVESHLAHMAKLWDNPPLRKLVDALREHRRNVEGKLTVVG</sequence>
<dbReference type="GO" id="GO:0071456">
    <property type="term" value="P:cellular response to hypoxia"/>
    <property type="evidence" value="ECO:0007669"/>
    <property type="project" value="TreeGrafter"/>
</dbReference>
<gene>
    <name evidence="7" type="ORF">MICPUN_62197</name>
</gene>
<evidence type="ECO:0000256" key="3">
    <source>
        <dbReference type="ARBA" id="ARBA00022964"/>
    </source>
</evidence>
<dbReference type="Gene3D" id="2.60.120.620">
    <property type="entry name" value="q2cbj1_9rhob like domain"/>
    <property type="match status" value="1"/>
</dbReference>
<evidence type="ECO:0000313" key="8">
    <source>
        <dbReference type="Proteomes" id="UP000002009"/>
    </source>
</evidence>
<evidence type="ECO:0000313" key="7">
    <source>
        <dbReference type="EMBL" id="ACO70159.1"/>
    </source>
</evidence>
<dbReference type="InterPro" id="IPR051559">
    <property type="entry name" value="HIF_prolyl_hydroxylases"/>
</dbReference>
<dbReference type="PANTHER" id="PTHR12907">
    <property type="entry name" value="EGL NINE HOMOLOG-RELATED"/>
    <property type="match status" value="1"/>
</dbReference>
<dbReference type="EMBL" id="CP001576">
    <property type="protein sequence ID" value="ACO70159.1"/>
    <property type="molecule type" value="Genomic_DNA"/>
</dbReference>
<evidence type="ECO:0000259" key="6">
    <source>
        <dbReference type="SMART" id="SM00702"/>
    </source>
</evidence>
<dbReference type="OrthoDB" id="76265at2759"/>
<dbReference type="GO" id="GO:0031543">
    <property type="term" value="F:peptidyl-proline dioxygenase activity"/>
    <property type="evidence" value="ECO:0007669"/>
    <property type="project" value="TreeGrafter"/>
</dbReference>
<feature type="domain" description="Prolyl 4-hydroxylase alpha subunit" evidence="6">
    <location>
        <begin position="163"/>
        <end position="326"/>
    </location>
</feature>
<comment type="cofactor">
    <cofactor evidence="1">
        <name>L-ascorbate</name>
        <dbReference type="ChEBI" id="CHEBI:38290"/>
    </cofactor>
</comment>